<gene>
    <name evidence="1" type="ORF">COLO4_34003</name>
</gene>
<dbReference type="AlphaFoldDB" id="A0A1R3GPB1"/>
<dbReference type="EMBL" id="AWUE01022029">
    <property type="protein sequence ID" value="OMO59911.1"/>
    <property type="molecule type" value="Genomic_DNA"/>
</dbReference>
<sequence length="465" mass="52929">MSNGDDQQLPPRRNLPILAYSIISNLEDLLQLRYLTGSLTSSENIRESPTFAIAIKAILALSPCQTTHDERVLAIVKQWLQISDAELPSPDEASGILERPNILNEIYGRGLANHFPPVYNLLKPTRRRKCEEIRTNYKNVMIEGELSDTICLKTSPSQTAWMSVSSIVQPISASMRHRIQLWRLPERHNLSAHALSIIENLEDQLRISYHTGQLAQNRDLPSIDETRIILHQSSILTKIYSRAESDFSVISTIDEYPDIQRQRNCQAMFFPTLYDFLAIHRPAVAIVTETRLRVRIEEIAAQFDDYRFLHCINPHGYLDESLTTTSQFANSNQSSSNSTTIHLIDRRTFTDGISLRLYDRQSRDTKTTSAQRSCAASSSIQQHLETLIEEQRPHVIILTETRMPQHAGQEWAYRLGYSQLAGSDTIGMVGGMWLFSDPSAILVEQIDQSILQIIVNIRALHLPHY</sequence>
<dbReference type="PANTHER" id="PTHR35218">
    <property type="entry name" value="RNASE H DOMAIN-CONTAINING PROTEIN"/>
    <property type="match status" value="1"/>
</dbReference>
<comment type="caution">
    <text evidence="1">The sequence shown here is derived from an EMBL/GenBank/DDBJ whole genome shotgun (WGS) entry which is preliminary data.</text>
</comment>
<name>A0A1R3GPB1_9ROSI</name>
<proteinExistence type="predicted"/>
<dbReference type="PANTHER" id="PTHR35218:SF7">
    <property type="entry name" value="ENDONUCLEASE_EXONUCLEASE_PHOSPHATASE"/>
    <property type="match status" value="1"/>
</dbReference>
<accession>A0A1R3GPB1</accession>
<evidence type="ECO:0000313" key="2">
    <source>
        <dbReference type="Proteomes" id="UP000187203"/>
    </source>
</evidence>
<reference evidence="2" key="1">
    <citation type="submission" date="2013-09" db="EMBL/GenBank/DDBJ databases">
        <title>Corchorus olitorius genome sequencing.</title>
        <authorList>
            <person name="Alam M."/>
            <person name="Haque M.S."/>
            <person name="Islam M.S."/>
            <person name="Emdad E.M."/>
            <person name="Islam M.M."/>
            <person name="Ahmed B."/>
            <person name="Halim A."/>
            <person name="Hossen Q.M.M."/>
            <person name="Hossain M.Z."/>
            <person name="Ahmed R."/>
            <person name="Khan M.M."/>
            <person name="Islam R."/>
            <person name="Rashid M.M."/>
            <person name="Khan S.A."/>
            <person name="Rahman M.S."/>
            <person name="Alam M."/>
            <person name="Yahiya A.S."/>
            <person name="Khan M.S."/>
            <person name="Azam M.S."/>
            <person name="Haque T."/>
            <person name="Lashkar M.Z.H."/>
            <person name="Akhand A.I."/>
            <person name="Morshed G."/>
            <person name="Roy S."/>
            <person name="Uddin K.S."/>
            <person name="Rabeya T."/>
            <person name="Hossain A.S."/>
            <person name="Chowdhury A."/>
            <person name="Snigdha A.R."/>
            <person name="Mortoza M.S."/>
            <person name="Matin S.A."/>
            <person name="Hoque S.M.E."/>
            <person name="Islam M.K."/>
            <person name="Roy D.K."/>
            <person name="Haider R."/>
            <person name="Moosa M.M."/>
            <person name="Elias S.M."/>
            <person name="Hasan A.M."/>
            <person name="Jahan S."/>
            <person name="Shafiuddin M."/>
            <person name="Mahmood N."/>
            <person name="Shommy N.S."/>
        </authorList>
    </citation>
    <scope>NUCLEOTIDE SEQUENCE [LARGE SCALE GENOMIC DNA]</scope>
    <source>
        <strain evidence="2">cv. O-4</strain>
    </source>
</reference>
<keyword evidence="2" id="KW-1185">Reference proteome</keyword>
<protein>
    <submittedName>
        <fullName evidence="1">Uncharacterized protein</fullName>
    </submittedName>
</protein>
<dbReference type="Proteomes" id="UP000187203">
    <property type="component" value="Unassembled WGS sequence"/>
</dbReference>
<organism evidence="1 2">
    <name type="scientific">Corchorus olitorius</name>
    <dbReference type="NCBI Taxonomy" id="93759"/>
    <lineage>
        <taxon>Eukaryota</taxon>
        <taxon>Viridiplantae</taxon>
        <taxon>Streptophyta</taxon>
        <taxon>Embryophyta</taxon>
        <taxon>Tracheophyta</taxon>
        <taxon>Spermatophyta</taxon>
        <taxon>Magnoliopsida</taxon>
        <taxon>eudicotyledons</taxon>
        <taxon>Gunneridae</taxon>
        <taxon>Pentapetalae</taxon>
        <taxon>rosids</taxon>
        <taxon>malvids</taxon>
        <taxon>Malvales</taxon>
        <taxon>Malvaceae</taxon>
        <taxon>Grewioideae</taxon>
        <taxon>Apeibeae</taxon>
        <taxon>Corchorus</taxon>
    </lineage>
</organism>
<evidence type="ECO:0000313" key="1">
    <source>
        <dbReference type="EMBL" id="OMO59911.1"/>
    </source>
</evidence>